<gene>
    <name evidence="1" type="ORF">M878_44200</name>
</gene>
<organism evidence="1 2">
    <name type="scientific">Streptomyces roseochromogenus subsp. oscitans DS 12.976</name>
    <dbReference type="NCBI Taxonomy" id="1352936"/>
    <lineage>
        <taxon>Bacteria</taxon>
        <taxon>Bacillati</taxon>
        <taxon>Actinomycetota</taxon>
        <taxon>Actinomycetes</taxon>
        <taxon>Kitasatosporales</taxon>
        <taxon>Streptomycetaceae</taxon>
        <taxon>Streptomyces</taxon>
    </lineage>
</organism>
<name>V6JIF0_STRRC</name>
<accession>V6JIF0</accession>
<keyword evidence="2" id="KW-1185">Reference proteome</keyword>
<proteinExistence type="predicted"/>
<reference evidence="1 2" key="1">
    <citation type="journal article" date="2014" name="Genome Announc.">
        <title>Draft Genome Sequence of Streptomyces roseochromogenes subsp. oscitans DS 12.976, Producer of the Aminocoumarin Antibiotic Clorobiocin.</title>
        <authorList>
            <person name="Ruckert C."/>
            <person name="Kalinowski J."/>
            <person name="Heide L."/>
            <person name="Apel A.K."/>
        </authorList>
    </citation>
    <scope>NUCLEOTIDE SEQUENCE [LARGE SCALE GENOMIC DNA]</scope>
    <source>
        <strain evidence="1 2">DS 12.976</strain>
    </source>
</reference>
<comment type="caution">
    <text evidence="1">The sequence shown here is derived from an EMBL/GenBank/DDBJ whole genome shotgun (WGS) entry which is preliminary data.</text>
</comment>
<dbReference type="EMBL" id="AWQX01000386">
    <property type="protein sequence ID" value="EST18921.1"/>
    <property type="molecule type" value="Genomic_DNA"/>
</dbReference>
<dbReference type="HOGENOM" id="CLU_3376416_0_0_11"/>
<evidence type="ECO:0000313" key="1">
    <source>
        <dbReference type="EMBL" id="EST18921.1"/>
    </source>
</evidence>
<dbReference type="PATRIC" id="fig|1352936.5.peg.9173"/>
<sequence length="34" mass="3632">MVEEYGEGDVVVGQSAGDTVVDTGGLVRRSYDDR</sequence>
<dbReference type="Proteomes" id="UP000017984">
    <property type="component" value="Chromosome"/>
</dbReference>
<protein>
    <submittedName>
        <fullName evidence="1">Uncharacterized protein</fullName>
    </submittedName>
</protein>
<dbReference type="AlphaFoldDB" id="V6JIF0"/>
<evidence type="ECO:0000313" key="2">
    <source>
        <dbReference type="Proteomes" id="UP000017984"/>
    </source>
</evidence>